<accession>I0YNU5</accession>
<organism evidence="4 5">
    <name type="scientific">Coccomyxa subellipsoidea (strain C-169)</name>
    <name type="common">Green microalga</name>
    <dbReference type="NCBI Taxonomy" id="574566"/>
    <lineage>
        <taxon>Eukaryota</taxon>
        <taxon>Viridiplantae</taxon>
        <taxon>Chlorophyta</taxon>
        <taxon>core chlorophytes</taxon>
        <taxon>Trebouxiophyceae</taxon>
        <taxon>Trebouxiophyceae incertae sedis</taxon>
        <taxon>Coccomyxaceae</taxon>
        <taxon>Coccomyxa</taxon>
        <taxon>Coccomyxa subellipsoidea</taxon>
    </lineage>
</organism>
<dbReference type="InterPro" id="IPR036812">
    <property type="entry name" value="NAD(P)_OxRdtase_dom_sf"/>
</dbReference>
<dbReference type="PANTHER" id="PTHR43827">
    <property type="entry name" value="2,5-DIKETO-D-GLUCONIC ACID REDUCTASE"/>
    <property type="match status" value="1"/>
</dbReference>
<feature type="site" description="Lowers pKa of active site Tyr" evidence="2">
    <location>
        <position position="71"/>
    </location>
</feature>
<dbReference type="EMBL" id="AGSI01000016">
    <property type="protein sequence ID" value="EIE20064.1"/>
    <property type="molecule type" value="Genomic_DNA"/>
</dbReference>
<dbReference type="AlphaFoldDB" id="I0YNU5"/>
<feature type="non-terminal residue" evidence="4">
    <location>
        <position position="1"/>
    </location>
</feature>
<dbReference type="RefSeq" id="XP_005644608.1">
    <property type="nucleotide sequence ID" value="XM_005644551.1"/>
</dbReference>
<feature type="domain" description="NADP-dependent oxidoreductase" evidence="3">
    <location>
        <begin position="13"/>
        <end position="271"/>
    </location>
</feature>
<dbReference type="CDD" id="cd19071">
    <property type="entry name" value="AKR_AKR1-5-like"/>
    <property type="match status" value="1"/>
</dbReference>
<protein>
    <submittedName>
        <fullName evidence="4">Aldo/keto reductase</fullName>
    </submittedName>
</protein>
<dbReference type="SUPFAM" id="SSF51430">
    <property type="entry name" value="NAD(P)-linked oxidoreductase"/>
    <property type="match status" value="1"/>
</dbReference>
<evidence type="ECO:0000259" key="3">
    <source>
        <dbReference type="Pfam" id="PF00248"/>
    </source>
</evidence>
<dbReference type="eggNOG" id="KOG1577">
    <property type="taxonomic scope" value="Eukaryota"/>
</dbReference>
<reference evidence="4 5" key="1">
    <citation type="journal article" date="2012" name="Genome Biol.">
        <title>The genome of the polar eukaryotic microalga coccomyxa subellipsoidea reveals traits of cold adaptation.</title>
        <authorList>
            <person name="Blanc G."/>
            <person name="Agarkova I."/>
            <person name="Grimwood J."/>
            <person name="Kuo A."/>
            <person name="Brueggeman A."/>
            <person name="Dunigan D."/>
            <person name="Gurnon J."/>
            <person name="Ladunga I."/>
            <person name="Lindquist E."/>
            <person name="Lucas S."/>
            <person name="Pangilinan J."/>
            <person name="Proschold T."/>
            <person name="Salamov A."/>
            <person name="Schmutz J."/>
            <person name="Weeks D."/>
            <person name="Yamada T."/>
            <person name="Claverie J.M."/>
            <person name="Grigoriev I."/>
            <person name="Van Etten J."/>
            <person name="Lomsadze A."/>
            <person name="Borodovsky M."/>
        </authorList>
    </citation>
    <scope>NUCLEOTIDE SEQUENCE [LARGE SCALE GENOMIC DNA]</scope>
    <source>
        <strain evidence="4 5">C-169</strain>
    </source>
</reference>
<dbReference type="InterPro" id="IPR018170">
    <property type="entry name" value="Aldo/ket_reductase_CS"/>
</dbReference>
<sequence length="281" mass="31019">VTLNNGVVMPLVGFGTAGLGAATEEATAWALASGYRLLDSAQAQEWYREDLVGLAVLKSRVPREQVFLTSKLHPRHHGREEAMIQFTKSLSALAVEQVDLFLLHYPECWPGLCGEGFTPKGTWHDSWRALEDLVDKGLVRAIGVSNFGIDELAELLAMARIKPALVQRHSDPLAADAEVRAFCRLAGIQYQGYSTLGSQWLMRGMDENPVLTNPVVDRVANETGRDAAQVVLRWALQHGQGIVPRSSKKERIAANRDLDFVLSADQMHRIDFLDGSLLHTV</sequence>
<dbReference type="Gene3D" id="3.20.20.100">
    <property type="entry name" value="NADP-dependent oxidoreductase domain"/>
    <property type="match status" value="1"/>
</dbReference>
<name>I0YNU5_COCSC</name>
<comment type="caution">
    <text evidence="4">The sequence shown here is derived from an EMBL/GenBank/DDBJ whole genome shotgun (WGS) entry which is preliminary data.</text>
</comment>
<dbReference type="Pfam" id="PF00248">
    <property type="entry name" value="Aldo_ket_red"/>
    <property type="match status" value="1"/>
</dbReference>
<dbReference type="Proteomes" id="UP000007264">
    <property type="component" value="Unassembled WGS sequence"/>
</dbReference>
<evidence type="ECO:0000313" key="4">
    <source>
        <dbReference type="EMBL" id="EIE20064.1"/>
    </source>
</evidence>
<dbReference type="PRINTS" id="PR00069">
    <property type="entry name" value="ALDKETRDTASE"/>
</dbReference>
<evidence type="ECO:0000256" key="1">
    <source>
        <dbReference type="PIRSR" id="PIRSR000097-2"/>
    </source>
</evidence>
<feature type="binding site" evidence="1">
    <location>
        <position position="104"/>
    </location>
    <ligand>
        <name>substrate</name>
    </ligand>
</feature>
<dbReference type="PROSITE" id="PS00063">
    <property type="entry name" value="ALDOKETO_REDUCTASE_3"/>
    <property type="match status" value="1"/>
</dbReference>
<dbReference type="PIRSF" id="PIRSF000097">
    <property type="entry name" value="AKR"/>
    <property type="match status" value="1"/>
</dbReference>
<dbReference type="KEGG" id="csl:COCSUDRAFT_18799"/>
<dbReference type="OrthoDB" id="416253at2759"/>
<dbReference type="InterPro" id="IPR023210">
    <property type="entry name" value="NADP_OxRdtase_dom"/>
</dbReference>
<dbReference type="GO" id="GO:0016491">
    <property type="term" value="F:oxidoreductase activity"/>
    <property type="evidence" value="ECO:0007669"/>
    <property type="project" value="InterPro"/>
</dbReference>
<dbReference type="InterPro" id="IPR020471">
    <property type="entry name" value="AKR"/>
</dbReference>
<evidence type="ECO:0000313" key="5">
    <source>
        <dbReference type="Proteomes" id="UP000007264"/>
    </source>
</evidence>
<dbReference type="GeneID" id="17038040"/>
<proteinExistence type="predicted"/>
<evidence type="ECO:0000256" key="2">
    <source>
        <dbReference type="PIRSR" id="PIRSR000097-3"/>
    </source>
</evidence>
<dbReference type="PANTHER" id="PTHR43827:SF8">
    <property type="entry name" value="ALDO_KETO REDUCTASE FAMILY PROTEIN"/>
    <property type="match status" value="1"/>
</dbReference>
<gene>
    <name evidence="4" type="ORF">COCSUDRAFT_18799</name>
</gene>
<dbReference type="PROSITE" id="PS00062">
    <property type="entry name" value="ALDOKETO_REDUCTASE_2"/>
    <property type="match status" value="1"/>
</dbReference>
<keyword evidence="5" id="KW-1185">Reference proteome</keyword>